<feature type="region of interest" description="Disordered" evidence="1">
    <location>
        <begin position="147"/>
        <end position="182"/>
    </location>
</feature>
<evidence type="ECO:0000313" key="4">
    <source>
        <dbReference type="Proteomes" id="UP000184330"/>
    </source>
</evidence>
<sequence>MAILDIGKGKTEWTKELEGVKHEASFGKPVTIKAFRFAKIETTGDSAESMVVKSMHQKLRKIGLIEGKGKTEWTKELEGVKHEASFGKPVTIKAFRFAKIETTGDSAESMVVKSMHQKLRKIGLIEIKVYREKGGQQGAILSALPDGFMEDDERENVPEKAVKGDAKSDCTSLGEAEKGKKGSDIYRNTKKIDGDDKPLIIFQALRQLHIIERTPSPSPAPSRSPSPDPDHIPGPDGKTPFEVRLDKEIENERAKRIAAMENELAREKTEKQENAKAMTMGVKRERSDVAMQIKKERGEEASMNAPPAKRPRREFHDLTGDDEDDAFPEGSGGNEGNGE</sequence>
<evidence type="ECO:0000256" key="1">
    <source>
        <dbReference type="SAM" id="MobiDB-lite"/>
    </source>
</evidence>
<evidence type="ECO:0000259" key="2">
    <source>
        <dbReference type="Pfam" id="PF25534"/>
    </source>
</evidence>
<feature type="region of interest" description="Disordered" evidence="1">
    <location>
        <begin position="262"/>
        <end position="339"/>
    </location>
</feature>
<feature type="compositionally biased region" description="Basic and acidic residues" evidence="1">
    <location>
        <begin position="228"/>
        <end position="250"/>
    </location>
</feature>
<name>A0A1L7WQS7_9HELO</name>
<dbReference type="EMBL" id="FJOG01000006">
    <property type="protein sequence ID" value="CZR55126.1"/>
    <property type="molecule type" value="Genomic_DNA"/>
</dbReference>
<dbReference type="OrthoDB" id="3364132at2759"/>
<gene>
    <name evidence="3" type="ORF">PAC_05012</name>
</gene>
<dbReference type="Proteomes" id="UP000184330">
    <property type="component" value="Unassembled WGS sequence"/>
</dbReference>
<feature type="compositionally biased region" description="Pro residues" evidence="1">
    <location>
        <begin position="216"/>
        <end position="227"/>
    </location>
</feature>
<feature type="region of interest" description="Disordered" evidence="1">
    <location>
        <begin position="213"/>
        <end position="250"/>
    </location>
</feature>
<dbReference type="Pfam" id="PF25534">
    <property type="entry name" value="DUF7918"/>
    <property type="match status" value="1"/>
</dbReference>
<dbReference type="InterPro" id="IPR057678">
    <property type="entry name" value="DUF7918"/>
</dbReference>
<feature type="compositionally biased region" description="Basic and acidic residues" evidence="1">
    <location>
        <begin position="282"/>
        <end position="300"/>
    </location>
</feature>
<organism evidence="3 4">
    <name type="scientific">Phialocephala subalpina</name>
    <dbReference type="NCBI Taxonomy" id="576137"/>
    <lineage>
        <taxon>Eukaryota</taxon>
        <taxon>Fungi</taxon>
        <taxon>Dikarya</taxon>
        <taxon>Ascomycota</taxon>
        <taxon>Pezizomycotina</taxon>
        <taxon>Leotiomycetes</taxon>
        <taxon>Helotiales</taxon>
        <taxon>Mollisiaceae</taxon>
        <taxon>Phialocephala</taxon>
        <taxon>Phialocephala fortinii species complex</taxon>
    </lineage>
</organism>
<dbReference type="PANTHER" id="PTHR36223">
    <property type="entry name" value="BETA-LACTAMASE-TYPE TRANSPEPTIDASE FOLD DOMAIN CONTAINING PROTEIN"/>
    <property type="match status" value="1"/>
</dbReference>
<evidence type="ECO:0000313" key="3">
    <source>
        <dbReference type="EMBL" id="CZR55126.1"/>
    </source>
</evidence>
<proteinExistence type="predicted"/>
<feature type="compositionally biased region" description="Basic and acidic residues" evidence="1">
    <location>
        <begin position="155"/>
        <end position="168"/>
    </location>
</feature>
<feature type="compositionally biased region" description="Gly residues" evidence="1">
    <location>
        <begin position="330"/>
        <end position="339"/>
    </location>
</feature>
<reference evidence="3 4" key="1">
    <citation type="submission" date="2016-03" db="EMBL/GenBank/DDBJ databases">
        <authorList>
            <person name="Ploux O."/>
        </authorList>
    </citation>
    <scope>NUCLEOTIDE SEQUENCE [LARGE SCALE GENOMIC DNA]</scope>
    <source>
        <strain evidence="3 4">UAMH 11012</strain>
    </source>
</reference>
<keyword evidence="4" id="KW-1185">Reference proteome</keyword>
<accession>A0A1L7WQS7</accession>
<feature type="domain" description="DUF7918" evidence="2">
    <location>
        <begin position="70"/>
        <end position="214"/>
    </location>
</feature>
<feature type="compositionally biased region" description="Basic and acidic residues" evidence="1">
    <location>
        <begin position="263"/>
        <end position="274"/>
    </location>
</feature>
<dbReference type="PANTHER" id="PTHR36223:SF1">
    <property type="entry name" value="TRANSCRIPTION ELONGATION FACTOR EAF N-TERMINAL DOMAIN-CONTAINING PROTEIN"/>
    <property type="match status" value="1"/>
</dbReference>
<protein>
    <recommendedName>
        <fullName evidence="2">DUF7918 domain-containing protein</fullName>
    </recommendedName>
</protein>
<dbReference type="AlphaFoldDB" id="A0A1L7WQS7"/>